<reference evidence="7 8" key="1">
    <citation type="submission" date="2015-03" db="EMBL/GenBank/DDBJ databases">
        <authorList>
            <person name="Murphy D."/>
        </authorList>
    </citation>
    <scope>NUCLEOTIDE SEQUENCE [LARGE SCALE GENOMIC DNA]</scope>
    <source>
        <strain evidence="7 8">SMRU1708</strain>
    </source>
</reference>
<feature type="domain" description="Cytochrome C biogenesis protein transmembrane" evidence="6">
    <location>
        <begin position="15"/>
        <end position="231"/>
    </location>
</feature>
<dbReference type="GO" id="GO:0047134">
    <property type="term" value="F:protein-disulfide reductase [NAD(P)H] activity"/>
    <property type="evidence" value="ECO:0007669"/>
    <property type="project" value="UniProtKB-EC"/>
</dbReference>
<comment type="subcellular location">
    <subcellularLocation>
        <location evidence="1">Membrane</location>
        <topology evidence="1">Multi-pass membrane protein</topology>
    </subcellularLocation>
</comment>
<organism evidence="7 8">
    <name type="scientific">Streptococcus pneumoniae</name>
    <dbReference type="NCBI Taxonomy" id="1313"/>
    <lineage>
        <taxon>Bacteria</taxon>
        <taxon>Bacillati</taxon>
        <taxon>Bacillota</taxon>
        <taxon>Bacilli</taxon>
        <taxon>Lactobacillales</taxon>
        <taxon>Streptococcaceae</taxon>
        <taxon>Streptococcus</taxon>
    </lineage>
</organism>
<evidence type="ECO:0000259" key="6">
    <source>
        <dbReference type="Pfam" id="PF02683"/>
    </source>
</evidence>
<dbReference type="InterPro" id="IPR003834">
    <property type="entry name" value="Cyt_c_assmbl_TM_dom"/>
</dbReference>
<dbReference type="GO" id="GO:0017004">
    <property type="term" value="P:cytochrome complex assembly"/>
    <property type="evidence" value="ECO:0007669"/>
    <property type="project" value="InterPro"/>
</dbReference>
<evidence type="ECO:0000256" key="3">
    <source>
        <dbReference type="ARBA" id="ARBA00022692"/>
    </source>
</evidence>
<keyword evidence="3" id="KW-0812">Transmembrane</keyword>
<evidence type="ECO:0000313" key="8">
    <source>
        <dbReference type="Proteomes" id="UP000046095"/>
    </source>
</evidence>
<dbReference type="PATRIC" id="fig|1313.5272.peg.2132"/>
<sequence>MIKKVGSLLETIVFSISVFLAGVLSFFSPCIFPLLPVYAGILLDDQESAKSFSLFGRKVLWSGLIRTLCFIAGISLIFFILGFGAGYFGHVLYANWFRYVMGVIIIILGLHQMEIFHLKKLEVQKSFTFKKSDSNRYWSVFLLGITFSFGWTPCIGPVLSSVLALAASGGNGAWQGAIYTLIYTLGMAIPFLVLALASGIVMPYFSKLKRHMMLLKKIGGFLIILMGILLLLGQVNVLAGIFE</sequence>
<dbReference type="Pfam" id="PF02683">
    <property type="entry name" value="DsbD_TM"/>
    <property type="match status" value="1"/>
</dbReference>
<evidence type="ECO:0000313" key="7">
    <source>
        <dbReference type="EMBL" id="COS02115.1"/>
    </source>
</evidence>
<dbReference type="PANTHER" id="PTHR31272">
    <property type="entry name" value="CYTOCHROME C-TYPE BIOGENESIS PROTEIN HI_1454-RELATED"/>
    <property type="match status" value="1"/>
</dbReference>
<gene>
    <name evidence="7" type="primary">dsbD_2</name>
    <name evidence="7" type="ORF">ERS021218_02242</name>
</gene>
<keyword evidence="7" id="KW-0560">Oxidoreductase</keyword>
<comment type="similarity">
    <text evidence="2">Belongs to the DsbD family.</text>
</comment>
<dbReference type="EMBL" id="CRVC01000051">
    <property type="protein sequence ID" value="COS02115.1"/>
    <property type="molecule type" value="Genomic_DNA"/>
</dbReference>
<evidence type="ECO:0000256" key="1">
    <source>
        <dbReference type="ARBA" id="ARBA00004141"/>
    </source>
</evidence>
<dbReference type="EC" id="1.8.1.8" evidence="7"/>
<dbReference type="InterPro" id="IPR051790">
    <property type="entry name" value="Cytochrome_c-biogenesis_DsbD"/>
</dbReference>
<proteinExistence type="inferred from homology"/>
<protein>
    <submittedName>
        <fullName evidence="7">Cytochrome c-type biogenesis protein CcdA</fullName>
        <ecNumber evidence="7">1.8.1.8</ecNumber>
    </submittedName>
</protein>
<dbReference type="AlphaFoldDB" id="A0A0T9ACE2"/>
<evidence type="ECO:0000256" key="2">
    <source>
        <dbReference type="ARBA" id="ARBA00006143"/>
    </source>
</evidence>
<dbReference type="GO" id="GO:0016020">
    <property type="term" value="C:membrane"/>
    <property type="evidence" value="ECO:0007669"/>
    <property type="project" value="UniProtKB-SubCell"/>
</dbReference>
<name>A0A0T9ACE2_STREE</name>
<keyword evidence="5" id="KW-0472">Membrane</keyword>
<keyword evidence="4" id="KW-1133">Transmembrane helix</keyword>
<accession>A0A0T9ACE2</accession>
<dbReference type="Proteomes" id="UP000046095">
    <property type="component" value="Unassembled WGS sequence"/>
</dbReference>
<dbReference type="PANTHER" id="PTHR31272:SF4">
    <property type="entry name" value="CYTOCHROME C-TYPE BIOGENESIS PROTEIN HI_1454-RELATED"/>
    <property type="match status" value="1"/>
</dbReference>
<evidence type="ECO:0000256" key="4">
    <source>
        <dbReference type="ARBA" id="ARBA00022989"/>
    </source>
</evidence>
<evidence type="ECO:0000256" key="5">
    <source>
        <dbReference type="ARBA" id="ARBA00023136"/>
    </source>
</evidence>